<dbReference type="AlphaFoldDB" id="A0A128EZ16"/>
<accession>A0A128EZ16</accession>
<reference evidence="2" key="1">
    <citation type="submission" date="2016-02" db="EMBL/GenBank/DDBJ databases">
        <authorList>
            <person name="Rodrigo-Torres Lidia"/>
            <person name="Arahal R.David."/>
        </authorList>
    </citation>
    <scope>NUCLEOTIDE SEQUENCE [LARGE SCALE GENOMIC DNA]</scope>
    <source>
        <strain evidence="2">CECT 9029</strain>
    </source>
</reference>
<dbReference type="OrthoDB" id="5703733at2"/>
<gene>
    <name evidence="1" type="ORF">GCE9029_01353</name>
</gene>
<evidence type="ECO:0000313" key="1">
    <source>
        <dbReference type="EMBL" id="CZF79246.1"/>
    </source>
</evidence>
<dbReference type="PROSITE" id="PS51257">
    <property type="entry name" value="PROKAR_LIPOPROTEIN"/>
    <property type="match status" value="1"/>
</dbReference>
<evidence type="ECO:0008006" key="3">
    <source>
        <dbReference type="Google" id="ProtNLM"/>
    </source>
</evidence>
<organism evidence="1 2">
    <name type="scientific">Grimontia celer</name>
    <dbReference type="NCBI Taxonomy" id="1796497"/>
    <lineage>
        <taxon>Bacteria</taxon>
        <taxon>Pseudomonadati</taxon>
        <taxon>Pseudomonadota</taxon>
        <taxon>Gammaproteobacteria</taxon>
        <taxon>Vibrionales</taxon>
        <taxon>Vibrionaceae</taxon>
        <taxon>Grimontia</taxon>
    </lineage>
</organism>
<proteinExistence type="predicted"/>
<keyword evidence="2" id="KW-1185">Reference proteome</keyword>
<dbReference type="RefSeq" id="WP_157487779.1">
    <property type="nucleotide sequence ID" value="NZ_FIZX01000001.1"/>
</dbReference>
<name>A0A128EZ16_9GAMM</name>
<dbReference type="EMBL" id="FIZX01000001">
    <property type="protein sequence ID" value="CZF79246.1"/>
    <property type="molecule type" value="Genomic_DNA"/>
</dbReference>
<evidence type="ECO:0000313" key="2">
    <source>
        <dbReference type="Proteomes" id="UP000071641"/>
    </source>
</evidence>
<dbReference type="Proteomes" id="UP000071641">
    <property type="component" value="Unassembled WGS sequence"/>
</dbReference>
<protein>
    <recommendedName>
        <fullName evidence="3">Lipoprotein</fullName>
    </recommendedName>
</protein>
<sequence>MKFNSIFILILSGAFLFGCGGSSGGTDASTDSVDNGGSGTDFASVSGVYAANHFNNENVLFIDNEGKITAYNYLGDSYDNGLSCYRKAIQNDTNYLLNDTQLQYDENTLQFYTEVEGSRLAWEMNTFGSVSLVLYDSLQGTEIIIESGKFVLSKELSSITEDQISSSLCN</sequence>